<evidence type="ECO:0000256" key="6">
    <source>
        <dbReference type="ARBA" id="ARBA00023242"/>
    </source>
</evidence>
<dbReference type="GO" id="GO:0006351">
    <property type="term" value="P:DNA-templated transcription"/>
    <property type="evidence" value="ECO:0007669"/>
    <property type="project" value="InterPro"/>
</dbReference>
<evidence type="ECO:0000256" key="3">
    <source>
        <dbReference type="ARBA" id="ARBA00022737"/>
    </source>
</evidence>
<dbReference type="RefSeq" id="XP_056482589.1">
    <property type="nucleotide sequence ID" value="XM_056636559.1"/>
</dbReference>
<reference evidence="9" key="2">
    <citation type="journal article" date="2023" name="IMA Fungus">
        <title>Comparative genomic study of the Penicillium genus elucidates a diverse pangenome and 15 lateral gene transfer events.</title>
        <authorList>
            <person name="Petersen C."/>
            <person name="Sorensen T."/>
            <person name="Nielsen M.R."/>
            <person name="Sondergaard T.E."/>
            <person name="Sorensen J.L."/>
            <person name="Fitzpatrick D.A."/>
            <person name="Frisvad J.C."/>
            <person name="Nielsen K.L."/>
        </authorList>
    </citation>
    <scope>NUCLEOTIDE SEQUENCE</scope>
    <source>
        <strain evidence="9">IBT 29677</strain>
    </source>
</reference>
<feature type="domain" description="Xylanolytic transcriptional activator regulatory" evidence="8">
    <location>
        <begin position="251"/>
        <end position="298"/>
    </location>
</feature>
<sequence>MDSPRQTPSPVSNPRPRPRPQQSLSQSQSNPHRLLQPSRRRNMMHQPDLHRYRSNSSNSSSHRRLNGQGRRHLSLHTYPRASPPIMPVGPTPNANPNPEGHPGMHDPAMLQAAQLLLPGDYQASSLPYLPEDLNHFQEFTHFLDSIGLPAEWLPFEADPSQMQDIGIEDVQKPIPPLSGTAKATEKYSRWLERRFPFSIMATLEPPQATGKVSRFNISEDQRFRLAASLEDFRNVIPDFTLPSRHTLTRYLTSYFEGFHPHIPFIHIPTFRFSECSAELVLAMMTIGAQYRFEHRNAEKIFHVSKAVLYERMNRESQSGYPMASQYGDQNQSGAAGAPPLHGRWRCYATWERAGLVQEAFQIQGQLVQHLRDVGLTEPYSDARGQPLDWYEWADQESIRRTKLIAFCFIHIHSLAYNVYPSLRSSEIHMRLPCSTIEWIANNAVEWEAAQQARGPQQLFFQDALTLLLQKSRSAVPLEPIPAPLGNYMLLHGLLQRIHIVSELSLPNGLHSTGLPTEELNKIERALRSWTSVWQQAPESSLDPHNDNGPIPFTSSSLLGLAYVRLSLNLGPYRRLETRDPATIADALYRSPKPERSYRLIPALIYAAHALSIPVRLGIDHIARSQAFFWSVRHSLASLECAVLLSKWLFTLAEAGPDQALSENESRILRWTQCIVEEAYSSIDLEDESEAPLNLEPPALGMAVLKLWSRLFKRNTQWPFINCLGNSLEQYMIMI</sequence>
<dbReference type="InterPro" id="IPR007219">
    <property type="entry name" value="XnlR_reg_dom"/>
</dbReference>
<evidence type="ECO:0000256" key="4">
    <source>
        <dbReference type="ARBA" id="ARBA00022771"/>
    </source>
</evidence>
<dbReference type="GO" id="GO:0000785">
    <property type="term" value="C:chromatin"/>
    <property type="evidence" value="ECO:0007669"/>
    <property type="project" value="TreeGrafter"/>
</dbReference>
<comment type="subcellular location">
    <subcellularLocation>
        <location evidence="1">Nucleus</location>
    </subcellularLocation>
</comment>
<keyword evidence="3" id="KW-0677">Repeat</keyword>
<feature type="compositionally biased region" description="Low complexity" evidence="7">
    <location>
        <begin position="8"/>
        <end position="31"/>
    </location>
</feature>
<evidence type="ECO:0000313" key="9">
    <source>
        <dbReference type="EMBL" id="KAJ5378803.1"/>
    </source>
</evidence>
<dbReference type="GeneID" id="81375539"/>
<protein>
    <recommendedName>
        <fullName evidence="8">Xylanolytic transcriptional activator regulatory domain-containing protein</fullName>
    </recommendedName>
</protein>
<organism evidence="9 10">
    <name type="scientific">Penicillium cosmopolitanum</name>
    <dbReference type="NCBI Taxonomy" id="1131564"/>
    <lineage>
        <taxon>Eukaryota</taxon>
        <taxon>Fungi</taxon>
        <taxon>Dikarya</taxon>
        <taxon>Ascomycota</taxon>
        <taxon>Pezizomycotina</taxon>
        <taxon>Eurotiomycetes</taxon>
        <taxon>Eurotiomycetidae</taxon>
        <taxon>Eurotiales</taxon>
        <taxon>Aspergillaceae</taxon>
        <taxon>Penicillium</taxon>
    </lineage>
</organism>
<accession>A0A9W9VE50</accession>
<dbReference type="PANTHER" id="PTHR40626:SF10">
    <property type="entry name" value="C2H2-TYPE DOMAIN-CONTAINING PROTEIN"/>
    <property type="match status" value="1"/>
</dbReference>
<dbReference type="OrthoDB" id="654211at2759"/>
<name>A0A9W9VE50_9EURO</name>
<keyword evidence="5" id="KW-0862">Zinc</keyword>
<dbReference type="GO" id="GO:0005634">
    <property type="term" value="C:nucleus"/>
    <property type="evidence" value="ECO:0007669"/>
    <property type="project" value="UniProtKB-SubCell"/>
</dbReference>
<dbReference type="CDD" id="cd12148">
    <property type="entry name" value="fungal_TF_MHR"/>
    <property type="match status" value="1"/>
</dbReference>
<proteinExistence type="predicted"/>
<dbReference type="GO" id="GO:0008270">
    <property type="term" value="F:zinc ion binding"/>
    <property type="evidence" value="ECO:0007669"/>
    <property type="project" value="UniProtKB-KW"/>
</dbReference>
<comment type="caution">
    <text evidence="9">The sequence shown here is derived from an EMBL/GenBank/DDBJ whole genome shotgun (WGS) entry which is preliminary data.</text>
</comment>
<gene>
    <name evidence="9" type="ORF">N7509_011922</name>
</gene>
<evidence type="ECO:0000256" key="1">
    <source>
        <dbReference type="ARBA" id="ARBA00004123"/>
    </source>
</evidence>
<dbReference type="GO" id="GO:0000978">
    <property type="term" value="F:RNA polymerase II cis-regulatory region sequence-specific DNA binding"/>
    <property type="evidence" value="ECO:0007669"/>
    <property type="project" value="InterPro"/>
</dbReference>
<keyword evidence="2" id="KW-0479">Metal-binding</keyword>
<dbReference type="GO" id="GO:0000981">
    <property type="term" value="F:DNA-binding transcription factor activity, RNA polymerase II-specific"/>
    <property type="evidence" value="ECO:0007669"/>
    <property type="project" value="InterPro"/>
</dbReference>
<dbReference type="Proteomes" id="UP001147747">
    <property type="component" value="Unassembled WGS sequence"/>
</dbReference>
<feature type="domain" description="Xylanolytic transcriptional activator regulatory" evidence="8">
    <location>
        <begin position="364"/>
        <end position="529"/>
    </location>
</feature>
<keyword evidence="10" id="KW-1185">Reference proteome</keyword>
<evidence type="ECO:0000256" key="7">
    <source>
        <dbReference type="SAM" id="MobiDB-lite"/>
    </source>
</evidence>
<evidence type="ECO:0000313" key="10">
    <source>
        <dbReference type="Proteomes" id="UP001147747"/>
    </source>
</evidence>
<feature type="region of interest" description="Disordered" evidence="7">
    <location>
        <begin position="50"/>
        <end position="69"/>
    </location>
</feature>
<evidence type="ECO:0000259" key="8">
    <source>
        <dbReference type="Pfam" id="PF04082"/>
    </source>
</evidence>
<evidence type="ECO:0000256" key="5">
    <source>
        <dbReference type="ARBA" id="ARBA00022833"/>
    </source>
</evidence>
<dbReference type="EMBL" id="JAPZBU010000011">
    <property type="protein sequence ID" value="KAJ5378803.1"/>
    <property type="molecule type" value="Genomic_DNA"/>
</dbReference>
<reference evidence="9" key="1">
    <citation type="submission" date="2022-12" db="EMBL/GenBank/DDBJ databases">
        <authorList>
            <person name="Petersen C."/>
        </authorList>
    </citation>
    <scope>NUCLEOTIDE SEQUENCE</scope>
    <source>
        <strain evidence="9">IBT 29677</strain>
    </source>
</reference>
<keyword evidence="6" id="KW-0539">Nucleus</keyword>
<dbReference type="PANTHER" id="PTHR40626">
    <property type="entry name" value="MIP31509P"/>
    <property type="match status" value="1"/>
</dbReference>
<feature type="region of interest" description="Disordered" evidence="7">
    <location>
        <begin position="75"/>
        <end position="96"/>
    </location>
</feature>
<dbReference type="Pfam" id="PF04082">
    <property type="entry name" value="Fungal_trans"/>
    <property type="match status" value="2"/>
</dbReference>
<dbReference type="AlphaFoldDB" id="A0A9W9VE50"/>
<dbReference type="InterPro" id="IPR051059">
    <property type="entry name" value="VerF-like"/>
</dbReference>
<feature type="region of interest" description="Disordered" evidence="7">
    <location>
        <begin position="1"/>
        <end position="41"/>
    </location>
</feature>
<evidence type="ECO:0000256" key="2">
    <source>
        <dbReference type="ARBA" id="ARBA00022723"/>
    </source>
</evidence>
<feature type="compositionally biased region" description="Pro residues" evidence="7">
    <location>
        <begin position="81"/>
        <end position="95"/>
    </location>
</feature>
<keyword evidence="4" id="KW-0863">Zinc-finger</keyword>